<reference evidence="11" key="1">
    <citation type="submission" date="2014-08" db="EMBL/GenBank/DDBJ databases">
        <authorList>
            <person name="Murali S."/>
            <person name="Richards S."/>
            <person name="Bandaranaike D."/>
            <person name="Bellair M."/>
            <person name="Blankenburg K."/>
            <person name="Chao H."/>
            <person name="Dinh H."/>
            <person name="Doddapaneni H."/>
            <person name="Dugan-Rocha S."/>
            <person name="Elkadiri S."/>
            <person name="Gnanaolivu R."/>
            <person name="Hughes D."/>
            <person name="Lee S."/>
            <person name="Li M."/>
            <person name="Ming W."/>
            <person name="Munidasa M."/>
            <person name="Muniz J."/>
            <person name="Nguyen L."/>
            <person name="Osuji N."/>
            <person name="Pu L.-L."/>
            <person name="Puazo M."/>
            <person name="Skinner E."/>
            <person name="Qu C."/>
            <person name="Quiroz J."/>
            <person name="Raj R."/>
            <person name="Weissenberger G."/>
            <person name="Xin Y."/>
            <person name="Zou X."/>
            <person name="Han Y."/>
            <person name="Worley K."/>
            <person name="Muzny D."/>
            <person name="Gibbs R."/>
        </authorList>
    </citation>
    <scope>NUCLEOTIDE SEQUENCE</scope>
    <source>
        <strain evidence="11">HAZT.00-mixed</strain>
        <tissue evidence="11">Whole organism</tissue>
    </source>
</reference>
<keyword evidence="9" id="KW-0812">Transmembrane</keyword>
<feature type="compositionally biased region" description="Polar residues" evidence="8">
    <location>
        <begin position="40"/>
        <end position="65"/>
    </location>
</feature>
<dbReference type="SUPFAM" id="SSF52540">
    <property type="entry name" value="P-loop containing nucleoside triphosphate hydrolases"/>
    <property type="match status" value="1"/>
</dbReference>
<evidence type="ECO:0000256" key="2">
    <source>
        <dbReference type="ARBA" id="ARBA00022618"/>
    </source>
</evidence>
<sequence>MIGRANPNQIRYQRPPPTPGVYYAVRPLTPTMPLRYAGSSMRTSEELSSTVVGVPRSASSRSGTADQVAHEPSPGFSSPSSSLSSVIGAPVSTPQMSTSVRKLSRKHAVFDCDLIKNAFCLSCPPVGLDFTSSVAAKYRTSDDGEEKSRSSNERDQVERVTRQLGRKLFFSFYISLESVNFLSLLHIYAFSGAIKKTVEIEKKTVEIEEKGVKLRLTVVDTPGFGDGVDCGDDWKSVERYVDEQFNKYFQDESGLNRRNIQDHRVHCCLYFVPPYGHGLRQLDVEFMKRLHRKVNIVPVVAKADTLTKAEIAKLKANLLRDIDTHKIKARYYYTLAFLESCIYQFPDCDEDEDEEFQQQDRELKASIPFAVIGSNCIIEIAGRRVRGRQYPWGIVEVENAAHCDFVKLRTMLISTHMQDMKEVTQDIHYENFRAQCISHMNQVALKERSKLRRDSISAADIRRMQEMLSQMQQRLQGQHDPLNKLPPAKPPKPSAPSSLNKTPQ</sequence>
<dbReference type="PANTHER" id="PTHR18884">
    <property type="entry name" value="SEPTIN"/>
    <property type="match status" value="1"/>
</dbReference>
<evidence type="ECO:0000313" key="11">
    <source>
        <dbReference type="EMBL" id="KAA0193138.1"/>
    </source>
</evidence>
<dbReference type="GO" id="GO:0005856">
    <property type="term" value="C:cytoskeleton"/>
    <property type="evidence" value="ECO:0007669"/>
    <property type="project" value="UniProtKB-ARBA"/>
</dbReference>
<feature type="compositionally biased region" description="Low complexity" evidence="8">
    <location>
        <begin position="495"/>
        <end position="504"/>
    </location>
</feature>
<keyword evidence="4" id="KW-0175">Coiled coil</keyword>
<dbReference type="Gene3D" id="3.40.50.300">
    <property type="entry name" value="P-loop containing nucleotide triphosphate hydrolases"/>
    <property type="match status" value="1"/>
</dbReference>
<keyword evidence="9" id="KW-0472">Membrane</keyword>
<evidence type="ECO:0000256" key="3">
    <source>
        <dbReference type="ARBA" id="ARBA00022741"/>
    </source>
</evidence>
<keyword evidence="3 7" id="KW-0547">Nucleotide-binding</keyword>
<gene>
    <name evidence="11" type="ORF">HAZT_HAZT009429</name>
</gene>
<evidence type="ECO:0000256" key="6">
    <source>
        <dbReference type="ARBA" id="ARBA00023306"/>
    </source>
</evidence>
<dbReference type="OrthoDB" id="416553at2759"/>
<dbReference type="FunFam" id="3.40.50.300:FF:000162">
    <property type="entry name" value="septin-7 isoform X1"/>
    <property type="match status" value="1"/>
</dbReference>
<evidence type="ECO:0000256" key="7">
    <source>
        <dbReference type="RuleBase" id="RU004560"/>
    </source>
</evidence>
<keyword evidence="6" id="KW-0131">Cell cycle</keyword>
<dbReference type="InterPro" id="IPR030379">
    <property type="entry name" value="G_SEPTIN_dom"/>
</dbReference>
<feature type="region of interest" description="Disordered" evidence="8">
    <location>
        <begin position="39"/>
        <end position="89"/>
    </location>
</feature>
<proteinExistence type="inferred from homology"/>
<protein>
    <recommendedName>
        <fullName evidence="10">Septin-type G domain-containing protein</fullName>
    </recommendedName>
</protein>
<keyword evidence="9" id="KW-1133">Transmembrane helix</keyword>
<dbReference type="CDD" id="cd01850">
    <property type="entry name" value="CDC_Septin"/>
    <property type="match status" value="1"/>
</dbReference>
<evidence type="ECO:0000256" key="4">
    <source>
        <dbReference type="ARBA" id="ARBA00023054"/>
    </source>
</evidence>
<dbReference type="InterPro" id="IPR016491">
    <property type="entry name" value="Septin"/>
</dbReference>
<dbReference type="Proteomes" id="UP000711488">
    <property type="component" value="Unassembled WGS sequence"/>
</dbReference>
<comment type="subcellular location">
    <subcellularLocation>
        <location evidence="1">Cleavage furrow</location>
    </subcellularLocation>
</comment>
<evidence type="ECO:0000256" key="1">
    <source>
        <dbReference type="ARBA" id="ARBA00004626"/>
    </source>
</evidence>
<feature type="region of interest" description="Disordered" evidence="8">
    <location>
        <begin position="467"/>
        <end position="504"/>
    </location>
</feature>
<feature type="compositionally biased region" description="Polar residues" evidence="8">
    <location>
        <begin position="467"/>
        <end position="476"/>
    </location>
</feature>
<reference evidence="11" key="2">
    <citation type="journal article" date="2018" name="Environ. Sci. Technol.">
        <title>The Toxicogenome of Hyalella azteca: A Model for Sediment Ecotoxicology and Evolutionary Toxicology.</title>
        <authorList>
            <person name="Poynton H.C."/>
            <person name="Hasenbein S."/>
            <person name="Benoit J.B."/>
            <person name="Sepulveda M.S."/>
            <person name="Poelchau M.F."/>
            <person name="Hughes D.S.T."/>
            <person name="Murali S.C."/>
            <person name="Chen S."/>
            <person name="Glastad K.M."/>
            <person name="Goodisman M.A.D."/>
            <person name="Werren J.H."/>
            <person name="Vineis J.H."/>
            <person name="Bowen J.L."/>
            <person name="Friedrich M."/>
            <person name="Jones J."/>
            <person name="Robertson H.M."/>
            <person name="Feyereisen R."/>
            <person name="Mechler-Hickson A."/>
            <person name="Mathers N."/>
            <person name="Lee C.E."/>
            <person name="Colbourne J.K."/>
            <person name="Biales A."/>
            <person name="Johnston J.S."/>
            <person name="Wellborn G.A."/>
            <person name="Rosendale A.J."/>
            <person name="Cridge A.G."/>
            <person name="Munoz-Torres M.C."/>
            <person name="Bain P.A."/>
            <person name="Manny A.R."/>
            <person name="Major K.M."/>
            <person name="Lambert F.N."/>
            <person name="Vulpe C.D."/>
            <person name="Tuck P."/>
            <person name="Blalock B.J."/>
            <person name="Lin Y.Y."/>
            <person name="Smith M.E."/>
            <person name="Ochoa-Acuna H."/>
            <person name="Chen M.M."/>
            <person name="Childers C.P."/>
            <person name="Qu J."/>
            <person name="Dugan S."/>
            <person name="Lee S.L."/>
            <person name="Chao H."/>
            <person name="Dinh H."/>
            <person name="Han Y."/>
            <person name="Doddapaneni H."/>
            <person name="Worley K.C."/>
            <person name="Muzny D.M."/>
            <person name="Gibbs R.A."/>
            <person name="Richards S."/>
        </authorList>
    </citation>
    <scope>NUCLEOTIDE SEQUENCE</scope>
    <source>
        <strain evidence="11">HAZT.00-mixed</strain>
        <tissue evidence="11">Whole organism</tissue>
    </source>
</reference>
<organism evidence="11">
    <name type="scientific">Hyalella azteca</name>
    <name type="common">Amphipod</name>
    <dbReference type="NCBI Taxonomy" id="294128"/>
    <lineage>
        <taxon>Eukaryota</taxon>
        <taxon>Metazoa</taxon>
        <taxon>Ecdysozoa</taxon>
        <taxon>Arthropoda</taxon>
        <taxon>Crustacea</taxon>
        <taxon>Multicrustacea</taxon>
        <taxon>Malacostraca</taxon>
        <taxon>Eumalacostraca</taxon>
        <taxon>Peracarida</taxon>
        <taxon>Amphipoda</taxon>
        <taxon>Senticaudata</taxon>
        <taxon>Talitrida</taxon>
        <taxon>Talitroidea</taxon>
        <taxon>Hyalellidae</taxon>
        <taxon>Hyalella</taxon>
    </lineage>
</organism>
<accession>A0A6A0GYX7</accession>
<evidence type="ECO:0000256" key="9">
    <source>
        <dbReference type="SAM" id="Phobius"/>
    </source>
</evidence>
<feature type="non-terminal residue" evidence="11">
    <location>
        <position position="504"/>
    </location>
</feature>
<reference evidence="11" key="3">
    <citation type="submission" date="2019-06" db="EMBL/GenBank/DDBJ databases">
        <authorList>
            <person name="Poynton C."/>
            <person name="Hasenbein S."/>
            <person name="Benoit J.B."/>
            <person name="Sepulveda M.S."/>
            <person name="Poelchau M.F."/>
            <person name="Murali S.C."/>
            <person name="Chen S."/>
            <person name="Glastad K.M."/>
            <person name="Werren J.H."/>
            <person name="Vineis J.H."/>
            <person name="Bowen J.L."/>
            <person name="Friedrich M."/>
            <person name="Jones J."/>
            <person name="Robertson H.M."/>
            <person name="Feyereisen R."/>
            <person name="Mechler-Hickson A."/>
            <person name="Mathers N."/>
            <person name="Lee C.E."/>
            <person name="Colbourne J.K."/>
            <person name="Biales A."/>
            <person name="Johnston J.S."/>
            <person name="Wellborn G.A."/>
            <person name="Rosendale A.J."/>
            <person name="Cridge A.G."/>
            <person name="Munoz-Torres M.C."/>
            <person name="Bain P.A."/>
            <person name="Manny A.R."/>
            <person name="Major K.M."/>
            <person name="Lambert F.N."/>
            <person name="Vulpe C.D."/>
            <person name="Tuck P."/>
            <person name="Blalock B.J."/>
            <person name="Lin Y.-Y."/>
            <person name="Smith M.E."/>
            <person name="Ochoa-Acuna H."/>
            <person name="Chen M.-J.M."/>
            <person name="Childers C.P."/>
            <person name="Qu J."/>
            <person name="Dugan S."/>
            <person name="Lee S.L."/>
            <person name="Chao H."/>
            <person name="Dinh H."/>
            <person name="Han Y."/>
            <person name="Doddapaneni H."/>
            <person name="Worley K.C."/>
            <person name="Muzny D.M."/>
            <person name="Gibbs R.A."/>
            <person name="Richards S."/>
        </authorList>
    </citation>
    <scope>NUCLEOTIDE SEQUENCE</scope>
    <source>
        <strain evidence="11">HAZT.00-mixed</strain>
        <tissue evidence="11">Whole organism</tissue>
    </source>
</reference>
<comment type="similarity">
    <text evidence="7">Belongs to the TRAFAC class TrmE-Era-EngA-EngB-Septin-like GTPase superfamily. Septin GTPase family.</text>
</comment>
<feature type="domain" description="Septin-type G" evidence="10">
    <location>
        <begin position="150"/>
        <end position="439"/>
    </location>
</feature>
<dbReference type="AlphaFoldDB" id="A0A6A0GYX7"/>
<dbReference type="EMBL" id="JQDR03011184">
    <property type="protein sequence ID" value="KAA0193138.1"/>
    <property type="molecule type" value="Genomic_DNA"/>
</dbReference>
<feature type="transmembrane region" description="Helical" evidence="9">
    <location>
        <begin position="168"/>
        <end position="190"/>
    </location>
</feature>
<evidence type="ECO:0000259" key="10">
    <source>
        <dbReference type="PROSITE" id="PS51719"/>
    </source>
</evidence>
<keyword evidence="5 7" id="KW-0342">GTP-binding</keyword>
<dbReference type="InterPro" id="IPR027417">
    <property type="entry name" value="P-loop_NTPase"/>
</dbReference>
<dbReference type="PROSITE" id="PS51719">
    <property type="entry name" value="G_SEPTIN"/>
    <property type="match status" value="1"/>
</dbReference>
<name>A0A6A0GYX7_HYAAZ</name>
<dbReference type="GO" id="GO:0005525">
    <property type="term" value="F:GTP binding"/>
    <property type="evidence" value="ECO:0007669"/>
    <property type="project" value="UniProtKB-KW"/>
</dbReference>
<feature type="compositionally biased region" description="Low complexity" evidence="8">
    <location>
        <begin position="72"/>
        <end position="85"/>
    </location>
</feature>
<dbReference type="Pfam" id="PF00735">
    <property type="entry name" value="Septin"/>
    <property type="match status" value="1"/>
</dbReference>
<evidence type="ECO:0000256" key="8">
    <source>
        <dbReference type="SAM" id="MobiDB-lite"/>
    </source>
</evidence>
<keyword evidence="2" id="KW-0132">Cell division</keyword>
<evidence type="ECO:0000256" key="5">
    <source>
        <dbReference type="ARBA" id="ARBA00023134"/>
    </source>
</evidence>
<dbReference type="GO" id="GO:0032154">
    <property type="term" value="C:cleavage furrow"/>
    <property type="evidence" value="ECO:0007669"/>
    <property type="project" value="UniProtKB-SubCell"/>
</dbReference>
<comment type="caution">
    <text evidence="11">The sequence shown here is derived from an EMBL/GenBank/DDBJ whole genome shotgun (WGS) entry which is preliminary data.</text>
</comment>
<dbReference type="GO" id="GO:0051301">
    <property type="term" value="P:cell division"/>
    <property type="evidence" value="ECO:0007669"/>
    <property type="project" value="UniProtKB-KW"/>
</dbReference>